<feature type="transmembrane region" description="Helical" evidence="9">
    <location>
        <begin position="797"/>
        <end position="819"/>
    </location>
</feature>
<dbReference type="AlphaFoldDB" id="A0AAD5DNJ6"/>
<evidence type="ECO:0000256" key="6">
    <source>
        <dbReference type="ARBA" id="ARBA00023136"/>
    </source>
</evidence>
<feature type="repeat" description="PPR" evidence="7">
    <location>
        <begin position="241"/>
        <end position="275"/>
    </location>
</feature>
<feature type="transmembrane region" description="Helical" evidence="9">
    <location>
        <begin position="898"/>
        <end position="924"/>
    </location>
</feature>
<evidence type="ECO:0000256" key="1">
    <source>
        <dbReference type="ARBA" id="ARBA00004141"/>
    </source>
</evidence>
<evidence type="ECO:0000313" key="12">
    <source>
        <dbReference type="Proteomes" id="UP001205105"/>
    </source>
</evidence>
<evidence type="ECO:0000256" key="2">
    <source>
        <dbReference type="ARBA" id="ARBA00008572"/>
    </source>
</evidence>
<dbReference type="PANTHER" id="PTHR43243">
    <property type="entry name" value="INNER MEMBRANE TRANSPORTER YGJI-RELATED"/>
    <property type="match status" value="1"/>
</dbReference>
<feature type="transmembrane region" description="Helical" evidence="9">
    <location>
        <begin position="730"/>
        <end position="748"/>
    </location>
</feature>
<dbReference type="Proteomes" id="UP001205105">
    <property type="component" value="Unassembled WGS sequence"/>
</dbReference>
<dbReference type="Gene3D" id="1.25.40.10">
    <property type="entry name" value="Tetratricopeptide repeat domain"/>
    <property type="match status" value="3"/>
</dbReference>
<proteinExistence type="inferred from homology"/>
<feature type="transmembrane region" description="Helical" evidence="9">
    <location>
        <begin position="970"/>
        <end position="990"/>
    </location>
</feature>
<dbReference type="InterPro" id="IPR002625">
    <property type="entry name" value="Smr_dom"/>
</dbReference>
<evidence type="ECO:0000313" key="11">
    <source>
        <dbReference type="EMBL" id="KAI7840221.1"/>
    </source>
</evidence>
<comment type="caution">
    <text evidence="11">The sequence shown here is derived from an EMBL/GenBank/DDBJ whole genome shotgun (WGS) entry which is preliminary data.</text>
</comment>
<sequence length="1248" mass="135747">MALLRERGSTALLNAALRRVPIIQMLALLDVLPRERQPDGSQRGGGSSRSRRGSSSRSDESSSNDGSGSDSCTSESSSSVNSSRLRPNLATARILLERLPASELHWELDAALDKLLAAGLQPHYHVFLPWATLHANAGRPQAVRKAYCGAGRWRETEPVLQEMRDRGVPPTEHVYRSLIWCNGRHQRADRAQAVFDEMLASGVEPGMPTWSALLNAYADSKQPLRAVESLKQMRAQNLKPSVKVYGALAKGFARSGDWRRAIEVINLMQCDGLEPNEQVFGSVIEAAAVAGKPSVAGEVLRRMRLAGVEPNVIAYTSLLSSYSATGDLEGAQRVLQDMAAAGCQPNVKTYTELMSQLAAKGRYEECEQYFQQMTDEGCPPDSVSYAILIDSMLRRWNADREGQPQLLALVQERWEAAYAGPLAPRTYLHQPQGRLTVDLHGYSAWTAQLAVLSTLRSLLRQHRTQGRISSQLSRLDIITGRGNRSVRKHQPILREIVLEMLQHLLPVTLARANDGLLVLEVRKLARLFNSLQGPDPLSLVAMQHCLVDPGHLLRPMGPGSKAIVKDWAQAVLQTPQIFRRLAFRKRTLEEELQQALLRGSMRKAFGGFDLWMLGLGLVVATGWATLTGSAAQQYAGPSIVISYLFSGLAALTSACCFAELCAEFPVSGGAFSYIMVTFGEFPAFVTLASLLLEYALGMAATARGFSLYLNSLLNLSPGTLIININDGAHTLDPLAAAIVLLMSVLLSLGVRESAWFISGVGIVKIALLLLVTIAGYTQGSWGRMTPFVNYVYDADSIFLGAAVVFFTQVGFDAIANAAEEVCNSVKDSRDLPWAIVGTVGVSTCLYVLLALSLALMVYDGIACPNWVFFLAGNSGSVQERVSFLSAFVSGHCMAWMQYIISVAALLGVVTALTVGLFSLSRIVMAAARDWLLPPFLAKISPRTQTPLVAQMSFGVIIALLAMLVEVDAATSLVSFGTLIVLWLVCNAQLYRRYFPDIQMHFTQYGTVELTGVKAEAPGGWAWGRRLSINARRWLVWGHMAAINGVSIGWHLPAWMMPWVPSAGAILVLFNLGALPQQDFFKGKPHFPNMLGIYFAALLVLYLLYSLPMSYIKDLKVVELVYSQGEWRPARLNPIHPHSHIAAHDNRLSLPLPSGLPSGLRQESNASGSSGTGSQPRVVGAPLRRPPHIEAASARRVQPSVGGRGRPRPDAAGQQQQLPQSPLKRSSAAGRLPPTAEEPGQSDSATGGT</sequence>
<feature type="transmembrane region" description="Helical" evidence="9">
    <location>
        <begin position="831"/>
        <end position="858"/>
    </location>
</feature>
<feature type="transmembrane region" description="Helical" evidence="9">
    <location>
        <begin position="1033"/>
        <end position="1051"/>
    </location>
</feature>
<name>A0AAD5DNJ6_9CHLO</name>
<keyword evidence="5 9" id="KW-1133">Transmembrane helix</keyword>
<dbReference type="NCBIfam" id="TIGR00756">
    <property type="entry name" value="PPR"/>
    <property type="match status" value="3"/>
</dbReference>
<feature type="repeat" description="PPR" evidence="7">
    <location>
        <begin position="276"/>
        <end position="310"/>
    </location>
</feature>
<evidence type="ECO:0000256" key="9">
    <source>
        <dbReference type="SAM" id="Phobius"/>
    </source>
</evidence>
<feature type="transmembrane region" description="Helical" evidence="9">
    <location>
        <begin position="707"/>
        <end position="724"/>
    </location>
</feature>
<keyword evidence="12" id="KW-1185">Reference proteome</keyword>
<dbReference type="PROSITE" id="PS51375">
    <property type="entry name" value="PPR"/>
    <property type="match status" value="7"/>
</dbReference>
<dbReference type="InterPro" id="IPR002293">
    <property type="entry name" value="AA/rel_permease1"/>
</dbReference>
<feature type="compositionally biased region" description="Polar residues" evidence="8">
    <location>
        <begin position="1212"/>
        <end position="1223"/>
    </location>
</feature>
<dbReference type="SMART" id="SM00463">
    <property type="entry name" value="SMR"/>
    <property type="match status" value="1"/>
</dbReference>
<comment type="subcellular location">
    <subcellularLocation>
        <location evidence="1">Membrane</location>
        <topology evidence="1">Multi-pass membrane protein</topology>
    </subcellularLocation>
</comment>
<keyword evidence="6 9" id="KW-0472">Membrane</keyword>
<dbReference type="InterPro" id="IPR002885">
    <property type="entry name" value="PPR_rpt"/>
</dbReference>
<keyword evidence="3 9" id="KW-0812">Transmembrane</keyword>
<evidence type="ECO:0000256" key="7">
    <source>
        <dbReference type="PROSITE-ProRule" id="PRU00708"/>
    </source>
</evidence>
<feature type="repeat" description="PPR" evidence="7">
    <location>
        <begin position="206"/>
        <end position="240"/>
    </location>
</feature>
<organism evidence="11 12">
    <name type="scientific">Chlorella ohadii</name>
    <dbReference type="NCBI Taxonomy" id="2649997"/>
    <lineage>
        <taxon>Eukaryota</taxon>
        <taxon>Viridiplantae</taxon>
        <taxon>Chlorophyta</taxon>
        <taxon>core chlorophytes</taxon>
        <taxon>Trebouxiophyceae</taxon>
        <taxon>Chlorellales</taxon>
        <taxon>Chlorellaceae</taxon>
        <taxon>Chlorella clade</taxon>
        <taxon>Chlorella</taxon>
    </lineage>
</organism>
<feature type="transmembrane region" description="Helical" evidence="9">
    <location>
        <begin position="945"/>
        <end position="964"/>
    </location>
</feature>
<feature type="domain" description="Smr" evidence="10">
    <location>
        <begin position="437"/>
        <end position="522"/>
    </location>
</feature>
<evidence type="ECO:0000256" key="8">
    <source>
        <dbReference type="SAM" id="MobiDB-lite"/>
    </source>
</evidence>
<feature type="region of interest" description="Disordered" evidence="8">
    <location>
        <begin position="34"/>
        <end position="83"/>
    </location>
</feature>
<comment type="similarity">
    <text evidence="2">Belongs to the amino acid-polyamine-organocation (APC) superfamily. Cationic amino acid transporter (CAT) (TC 2.A.3.3) family.</text>
</comment>
<dbReference type="Pfam" id="PF13520">
    <property type="entry name" value="AA_permease_2"/>
    <property type="match status" value="1"/>
</dbReference>
<reference evidence="11" key="1">
    <citation type="submission" date="2020-11" db="EMBL/GenBank/DDBJ databases">
        <title>Chlorella ohadii genome sequencing and assembly.</title>
        <authorList>
            <person name="Murik O."/>
            <person name="Treves H."/>
            <person name="Kedem I."/>
            <person name="Shotland Y."/>
            <person name="Kaplan A."/>
        </authorList>
    </citation>
    <scope>NUCLEOTIDE SEQUENCE</scope>
    <source>
        <strain evidence="11">1</strain>
    </source>
</reference>
<feature type="repeat" description="PPR" evidence="7">
    <location>
        <begin position="311"/>
        <end position="345"/>
    </location>
</feature>
<feature type="repeat" description="PPR" evidence="7">
    <location>
        <begin position="136"/>
        <end position="170"/>
    </location>
</feature>
<evidence type="ECO:0000256" key="3">
    <source>
        <dbReference type="ARBA" id="ARBA00022692"/>
    </source>
</evidence>
<dbReference type="GO" id="GO:0005886">
    <property type="term" value="C:plasma membrane"/>
    <property type="evidence" value="ECO:0007669"/>
    <property type="project" value="TreeGrafter"/>
</dbReference>
<dbReference type="InterPro" id="IPR011990">
    <property type="entry name" value="TPR-like_helical_dom_sf"/>
</dbReference>
<feature type="repeat" description="PPR" evidence="7">
    <location>
        <begin position="171"/>
        <end position="205"/>
    </location>
</feature>
<feature type="compositionally biased region" description="Polar residues" evidence="8">
    <location>
        <begin position="1160"/>
        <end position="1174"/>
    </location>
</feature>
<dbReference type="InterPro" id="IPR033443">
    <property type="entry name" value="PROP1-like_PPR_dom"/>
</dbReference>
<dbReference type="Gene3D" id="3.30.1370.110">
    <property type="match status" value="1"/>
</dbReference>
<dbReference type="Pfam" id="PF17177">
    <property type="entry name" value="PPR_long"/>
    <property type="match status" value="1"/>
</dbReference>
<dbReference type="Pfam" id="PF13812">
    <property type="entry name" value="PPR_3"/>
    <property type="match status" value="1"/>
</dbReference>
<feature type="repeat" description="PPR" evidence="7">
    <location>
        <begin position="346"/>
        <end position="380"/>
    </location>
</feature>
<dbReference type="SUPFAM" id="SSF160443">
    <property type="entry name" value="SMR domain-like"/>
    <property type="match status" value="1"/>
</dbReference>
<feature type="transmembrane region" description="Helical" evidence="9">
    <location>
        <begin position="640"/>
        <end position="660"/>
    </location>
</feature>
<feature type="transmembrane region" description="Helical" evidence="9">
    <location>
        <begin position="672"/>
        <end position="695"/>
    </location>
</feature>
<feature type="transmembrane region" description="Helical" evidence="9">
    <location>
        <begin position="610"/>
        <end position="628"/>
    </location>
</feature>
<dbReference type="Gene3D" id="1.20.1740.10">
    <property type="entry name" value="Amino acid/polyamine transporter I"/>
    <property type="match status" value="1"/>
</dbReference>
<evidence type="ECO:0000256" key="5">
    <source>
        <dbReference type="ARBA" id="ARBA00022989"/>
    </source>
</evidence>
<protein>
    <recommendedName>
        <fullName evidence="10">Smr domain-containing protein</fullName>
    </recommendedName>
</protein>
<feature type="compositionally biased region" description="Low complexity" evidence="8">
    <location>
        <begin position="55"/>
        <end position="83"/>
    </location>
</feature>
<dbReference type="GO" id="GO:0015171">
    <property type="term" value="F:amino acid transmembrane transporter activity"/>
    <property type="evidence" value="ECO:0007669"/>
    <property type="project" value="TreeGrafter"/>
</dbReference>
<feature type="region of interest" description="Disordered" evidence="8">
    <location>
        <begin position="1151"/>
        <end position="1248"/>
    </location>
</feature>
<evidence type="ECO:0000256" key="4">
    <source>
        <dbReference type="ARBA" id="ARBA00022737"/>
    </source>
</evidence>
<dbReference type="PANTHER" id="PTHR43243:SF41">
    <property type="entry name" value="CATIONIC AMINO ACID TRANSPORTER 7, CHLOROPLASTIC"/>
    <property type="match status" value="1"/>
</dbReference>
<dbReference type="EMBL" id="JADXDR010000083">
    <property type="protein sequence ID" value="KAI7840221.1"/>
    <property type="molecule type" value="Genomic_DNA"/>
</dbReference>
<dbReference type="InterPro" id="IPR036063">
    <property type="entry name" value="Smr_dom_sf"/>
</dbReference>
<gene>
    <name evidence="11" type="ORF">COHA_006003</name>
</gene>
<evidence type="ECO:0000259" key="10">
    <source>
        <dbReference type="PROSITE" id="PS50828"/>
    </source>
</evidence>
<feature type="transmembrane region" description="Helical" evidence="9">
    <location>
        <begin position="1086"/>
        <end position="1104"/>
    </location>
</feature>
<keyword evidence="4" id="KW-0677">Repeat</keyword>
<accession>A0AAD5DNJ6</accession>
<feature type="transmembrane region" description="Helical" evidence="9">
    <location>
        <begin position="755"/>
        <end position="777"/>
    </location>
</feature>
<dbReference type="PROSITE" id="PS50828">
    <property type="entry name" value="SMR"/>
    <property type="match status" value="1"/>
</dbReference>